<feature type="compositionally biased region" description="Basic residues" evidence="7">
    <location>
        <begin position="76"/>
        <end position="86"/>
    </location>
</feature>
<comment type="similarity">
    <text evidence="1 5">Belongs to the phosphatase and actin regulator family.</text>
</comment>
<evidence type="ECO:0000256" key="2">
    <source>
        <dbReference type="ARBA" id="ARBA00022737"/>
    </source>
</evidence>
<dbReference type="PROSITE" id="PS51073">
    <property type="entry name" value="RPEL"/>
    <property type="match status" value="4"/>
</dbReference>
<evidence type="ECO:0000256" key="6">
    <source>
        <dbReference type="SAM" id="Coils"/>
    </source>
</evidence>
<evidence type="ECO:0000256" key="4">
    <source>
        <dbReference type="PROSITE-ProRule" id="PRU00401"/>
    </source>
</evidence>
<feature type="repeat" description="RPEL" evidence="4">
    <location>
        <begin position="93"/>
        <end position="118"/>
    </location>
</feature>
<organism evidence="8 9">
    <name type="scientific">Sus scrofa</name>
    <name type="common">Pig</name>
    <dbReference type="NCBI Taxonomy" id="9823"/>
    <lineage>
        <taxon>Eukaryota</taxon>
        <taxon>Metazoa</taxon>
        <taxon>Chordata</taxon>
        <taxon>Craniata</taxon>
        <taxon>Vertebrata</taxon>
        <taxon>Euteleostomi</taxon>
        <taxon>Mammalia</taxon>
        <taxon>Eutheria</taxon>
        <taxon>Laurasiatheria</taxon>
        <taxon>Artiodactyla</taxon>
        <taxon>Suina</taxon>
        <taxon>Suidae</taxon>
        <taxon>Sus</taxon>
    </lineage>
</organism>
<dbReference type="AlphaFoldDB" id="A0A8D0Y9J8"/>
<feature type="compositionally biased region" description="Polar residues" evidence="7">
    <location>
        <begin position="15"/>
        <end position="24"/>
    </location>
</feature>
<dbReference type="InterPro" id="IPR004018">
    <property type="entry name" value="RPEL_repeat"/>
</dbReference>
<feature type="compositionally biased region" description="Basic and acidic residues" evidence="7">
    <location>
        <begin position="350"/>
        <end position="363"/>
    </location>
</feature>
<dbReference type="GO" id="GO:0003779">
    <property type="term" value="F:actin binding"/>
    <property type="evidence" value="ECO:0007669"/>
    <property type="project" value="UniProtKB-KW"/>
</dbReference>
<dbReference type="PANTHER" id="PTHR12751:SF7">
    <property type="entry name" value="PHOSPHATASE AND ACTIN REGULATOR 3"/>
    <property type="match status" value="1"/>
</dbReference>
<feature type="coiled-coil region" evidence="6">
    <location>
        <begin position="451"/>
        <end position="478"/>
    </location>
</feature>
<feature type="compositionally biased region" description="Polar residues" evidence="7">
    <location>
        <begin position="137"/>
        <end position="165"/>
    </location>
</feature>
<dbReference type="Pfam" id="PF02755">
    <property type="entry name" value="RPEL"/>
    <property type="match status" value="1"/>
</dbReference>
<feature type="compositionally biased region" description="Polar residues" evidence="7">
    <location>
        <begin position="244"/>
        <end position="258"/>
    </location>
</feature>
<reference evidence="8" key="1">
    <citation type="submission" date="2025-08" db="UniProtKB">
        <authorList>
            <consortium name="Ensembl"/>
        </authorList>
    </citation>
    <scope>IDENTIFICATION</scope>
</reference>
<dbReference type="PANTHER" id="PTHR12751">
    <property type="entry name" value="PHOSPHATASE AND ACTIN REGULATOR PHACTR"/>
    <property type="match status" value="1"/>
</dbReference>
<dbReference type="Gene3D" id="6.10.140.2130">
    <property type="match status" value="1"/>
</dbReference>
<feature type="region of interest" description="Disordered" evidence="7">
    <location>
        <begin position="1"/>
        <end position="363"/>
    </location>
</feature>
<evidence type="ECO:0000256" key="3">
    <source>
        <dbReference type="ARBA" id="ARBA00023203"/>
    </source>
</evidence>
<evidence type="ECO:0000256" key="5">
    <source>
        <dbReference type="RuleBase" id="RU301113"/>
    </source>
</evidence>
<sequence>MAASEDGSGCLVSRGRSQSDPSVLTDSSATSSADARENPDETEQTPPARSEYLVSGIRTPPARRSSKLATLGRIFKPWKWRKKKNEKLKQTTSALEKKMAGRQGRDDLIKKGLLEMMEQDAESKAGSPDGGPRAAQSEPSTPRQEPLTSEEAQPGSPSAAGTDQASLDEPLSSETHSDDAAKTSSASRGDEADAAGSRPPAMDEPSQALAGPDALDSPPRPLDRSMGQLPSPPLLPTPPPKAGSTASRSTPGQATLFQGSGGKNTDPPLRGQLSTPTGSPHLPTVHRPLPPSRVIEELHRALATKHRQDSFQGRDSKGSPKKRVDVRLSRTSSVERGKEREEAWSFDGASDVKRAAAKESEENKENLLMNSELKDDLLLYQDEEALNDSIVSGTLPRKCKKELLAVKLRNRPSKQELEDRNIFPRRTDEERQEIRQQIELKLSKRLSQRPAVEELERRNILKQRNDQTEQEERREIKQRLTRKLNQRPTVDELRDRKILIRFSDYVEVAKAQDYDRRADKPWTRLSAADKVPSRPVCAAGVGRCERSRARPASRFLSLVGTVHCCGRGCAFPDAGFVNTSWR</sequence>
<evidence type="ECO:0000313" key="8">
    <source>
        <dbReference type="Ensembl" id="ENSSSCP00035000267.1"/>
    </source>
</evidence>
<feature type="compositionally biased region" description="Basic and acidic residues" evidence="7">
    <location>
        <begin position="294"/>
        <end position="343"/>
    </location>
</feature>
<feature type="repeat" description="RPEL" evidence="4">
    <location>
        <begin position="478"/>
        <end position="503"/>
    </location>
</feature>
<keyword evidence="6" id="KW-0175">Coiled coil</keyword>
<dbReference type="Gene3D" id="6.10.140.1750">
    <property type="match status" value="1"/>
</dbReference>
<feature type="repeat" description="RPEL" evidence="4">
    <location>
        <begin position="402"/>
        <end position="427"/>
    </location>
</feature>
<feature type="repeat" description="RPEL" evidence="4">
    <location>
        <begin position="440"/>
        <end position="465"/>
    </location>
</feature>
<proteinExistence type="inferred from homology"/>
<dbReference type="GO" id="GO:0004864">
    <property type="term" value="F:protein phosphatase inhibitor activity"/>
    <property type="evidence" value="ECO:0007669"/>
    <property type="project" value="UniProtKB-UniRule"/>
</dbReference>
<dbReference type="SMART" id="SM00707">
    <property type="entry name" value="RPEL"/>
    <property type="match status" value="4"/>
</dbReference>
<evidence type="ECO:0000256" key="1">
    <source>
        <dbReference type="ARBA" id="ARBA00009795"/>
    </source>
</evidence>
<evidence type="ECO:0000256" key="7">
    <source>
        <dbReference type="SAM" id="MobiDB-lite"/>
    </source>
</evidence>
<comment type="subunit">
    <text evidence="5">Binds PPP1CA and actin.</text>
</comment>
<name>A0A8D0Y9J8_PIG</name>
<feature type="compositionally biased region" description="Basic and acidic residues" evidence="7">
    <location>
        <begin position="95"/>
        <end position="113"/>
    </location>
</feature>
<keyword evidence="2 5" id="KW-0677">Repeat</keyword>
<feature type="compositionally biased region" description="Pro residues" evidence="7">
    <location>
        <begin position="230"/>
        <end position="241"/>
    </location>
</feature>
<evidence type="ECO:0000313" key="9">
    <source>
        <dbReference type="Proteomes" id="UP000694720"/>
    </source>
</evidence>
<dbReference type="Proteomes" id="UP000694720">
    <property type="component" value="Unplaced"/>
</dbReference>
<accession>A0A8D0Y9J8</accession>
<dbReference type="Ensembl" id="ENSSSCT00035001011.1">
    <property type="protein sequence ID" value="ENSSSCP00035000267.1"/>
    <property type="gene ID" value="ENSSSCG00035000862.1"/>
</dbReference>
<keyword evidence="3 5" id="KW-0009">Actin-binding</keyword>
<protein>
    <recommendedName>
        <fullName evidence="5">Phosphatase and actin regulator</fullName>
    </recommendedName>
</protein>